<sequence>MPKFSETSKARLAKCDARLQEIFYAVVTKADCSILEGHRNEQKQRMMLMQGRTKLAWPNSKHNRVPSLAVDVAPYPIIWDERERFIYFAGFVKGIAAAKGIGLRWGGDWDMDNSLKDNRFDDLVHFELIES</sequence>
<dbReference type="Gene3D" id="3.30.1380.10">
    <property type="match status" value="1"/>
</dbReference>
<dbReference type="InterPro" id="IPR009045">
    <property type="entry name" value="Zn_M74/Hedgehog-like"/>
</dbReference>
<gene>
    <name evidence="1" type="ordered locus">Ctha_0275</name>
</gene>
<dbReference type="RefSeq" id="WP_012498830.1">
    <property type="nucleotide sequence ID" value="NC_011026.1"/>
</dbReference>
<dbReference type="AlphaFoldDB" id="B3QTK0"/>
<dbReference type="eggNOG" id="ENOG5032SIW">
    <property type="taxonomic scope" value="Bacteria"/>
</dbReference>
<dbReference type="SUPFAM" id="SSF55166">
    <property type="entry name" value="Hedgehog/DD-peptidase"/>
    <property type="match status" value="1"/>
</dbReference>
<keyword evidence="2" id="KW-1185">Reference proteome</keyword>
<proteinExistence type="predicted"/>
<organism evidence="1 2">
    <name type="scientific">Chloroherpeton thalassium (strain ATCC 35110 / GB-78)</name>
    <dbReference type="NCBI Taxonomy" id="517418"/>
    <lineage>
        <taxon>Bacteria</taxon>
        <taxon>Pseudomonadati</taxon>
        <taxon>Chlorobiota</taxon>
        <taxon>Chlorobiia</taxon>
        <taxon>Chlorobiales</taxon>
        <taxon>Chloroherpetonaceae</taxon>
        <taxon>Chloroherpeton</taxon>
    </lineage>
</organism>
<protein>
    <submittedName>
        <fullName evidence="1">L-alanyl-D-glutamate peptidase</fullName>
    </submittedName>
</protein>
<dbReference type="EMBL" id="CP001100">
    <property type="protein sequence ID" value="ACF12746.1"/>
    <property type="molecule type" value="Genomic_DNA"/>
</dbReference>
<dbReference type="OrthoDB" id="8479979at2"/>
<dbReference type="STRING" id="517418.Ctha_0275"/>
<accession>B3QTK0</accession>
<evidence type="ECO:0000313" key="1">
    <source>
        <dbReference type="EMBL" id="ACF12746.1"/>
    </source>
</evidence>
<evidence type="ECO:0000313" key="2">
    <source>
        <dbReference type="Proteomes" id="UP000001208"/>
    </source>
</evidence>
<dbReference type="KEGG" id="cts:Ctha_0275"/>
<dbReference type="Proteomes" id="UP000001208">
    <property type="component" value="Chromosome"/>
</dbReference>
<name>B3QTK0_CHLT3</name>
<dbReference type="HOGENOM" id="CLU_109248_3_1_10"/>
<reference evidence="1 2" key="1">
    <citation type="submission" date="2008-06" db="EMBL/GenBank/DDBJ databases">
        <title>Complete sequence of Chloroherpeton thalassium ATCC 35110.</title>
        <authorList>
            <consortium name="US DOE Joint Genome Institute"/>
            <person name="Lucas S."/>
            <person name="Copeland A."/>
            <person name="Lapidus A."/>
            <person name="Glavina del Rio T."/>
            <person name="Dalin E."/>
            <person name="Tice H."/>
            <person name="Bruce D."/>
            <person name="Goodwin L."/>
            <person name="Pitluck S."/>
            <person name="Schmutz J."/>
            <person name="Larimer F."/>
            <person name="Land M."/>
            <person name="Hauser L."/>
            <person name="Kyrpides N."/>
            <person name="Mikhailova N."/>
            <person name="Liu Z."/>
            <person name="Li T."/>
            <person name="Zhao F."/>
            <person name="Overmann J."/>
            <person name="Bryant D.A."/>
            <person name="Richardson P."/>
        </authorList>
    </citation>
    <scope>NUCLEOTIDE SEQUENCE [LARGE SCALE GENOMIC DNA]</scope>
    <source>
        <strain evidence="2">ATCC 35110 / GB-78</strain>
    </source>
</reference>